<dbReference type="PROSITE" id="PS51450">
    <property type="entry name" value="LRR"/>
    <property type="match status" value="1"/>
</dbReference>
<dbReference type="EMBL" id="CAXDID020000133">
    <property type="protein sequence ID" value="CAL6036094.1"/>
    <property type="molecule type" value="Genomic_DNA"/>
</dbReference>
<evidence type="ECO:0000313" key="3">
    <source>
        <dbReference type="Proteomes" id="UP001642409"/>
    </source>
</evidence>
<proteinExistence type="predicted"/>
<sequence>MKTSVVASVTELTVHNIQQLQKLDKYSNLLSLIANGCKISSFYQLFNHQSLKYLQRLNLSDNSLSSFDYFKSLPNLQYLNIKNNDFKTGSEHSLNAAFQQLNHLIFDNSLNYLWLFQKFFLERFFETKDINYNSLKAIECSFQLSGVDILLQNSNKRSIFFQIFKIKPTEIELVTEQKLQQQFYQYSLQENNSNYCIVVMDDNKCCCCYINMYKQALANFKTELDQYQIQLLGPKQTIEKQDKVEKQEEFGEMIQGRPVPFKIKTDMALIKYFQSILTHEQLIQQIIDEYQKNCIKISYDAAETKLQEALVQLKQNYQDPTKIILNITYNDRNTNILLLTRLLDDNILKTNDVHVICYYQQNGIPHIVPSLQSVKIINRIFKIQIVDQSDRILADIQQEQTKLETYPGIYQFYRNNQIIQSSQLNYLFKNQLSSLEGLFYVLYILPGFEIASNIIQINHNVKDIKIIELEDYQESEQKQKLEKEKFNDNILFACCEVKVLFDEYHATILLSNCCSFKQPVVTAFVKYDKYRDKVGFYPIFTNECKILKKKDDEYQIDVSFDSELCQGTIPYLYVYFEEDVFQLLQLQDGCFDYEVPAQDDQYVCQYLDFETKKLKNIQLTFDKGSLVIQNGKTIWRPKYFDPYLLDESMFDLNIIQKNHLSQYAALDYQNMQTTIRNMNFDLEMYSTIFNVSFALYDLLLLNCDGELIFLFVGEQTNIFVALQHHAKQLFNRQKLYPIPKLTPVPSVLSFKQQSSTFFKISEKQNVKFQANIFKDDLIATSLFYGNPRNLAFKTVLFNEYFQTQIEKTPSEEAIQTDYEAVLVQFGVENAVKMNVDKGLIRINGQKAKITADLLFVSFKVEYDSIVIFQQHFQYKIKFQSRIEQNNFIQVIANIEDM</sequence>
<dbReference type="InterPro" id="IPR032675">
    <property type="entry name" value="LRR_dom_sf"/>
</dbReference>
<reference evidence="2 3" key="2">
    <citation type="submission" date="2024-07" db="EMBL/GenBank/DDBJ databases">
        <authorList>
            <person name="Akdeniz Z."/>
        </authorList>
    </citation>
    <scope>NUCLEOTIDE SEQUENCE [LARGE SCALE GENOMIC DNA]</scope>
</reference>
<organism evidence="1">
    <name type="scientific">Hexamita inflata</name>
    <dbReference type="NCBI Taxonomy" id="28002"/>
    <lineage>
        <taxon>Eukaryota</taxon>
        <taxon>Metamonada</taxon>
        <taxon>Diplomonadida</taxon>
        <taxon>Hexamitidae</taxon>
        <taxon>Hexamitinae</taxon>
        <taxon>Hexamita</taxon>
    </lineage>
</organism>
<dbReference type="Proteomes" id="UP001642409">
    <property type="component" value="Unassembled WGS sequence"/>
</dbReference>
<dbReference type="InterPro" id="IPR001611">
    <property type="entry name" value="Leu-rich_rpt"/>
</dbReference>
<gene>
    <name evidence="2" type="ORF">HINF_LOCUS36243</name>
    <name evidence="1" type="ORF">HINF_LOCUS41734</name>
</gene>
<dbReference type="EMBL" id="CATOUU010000845">
    <property type="protein sequence ID" value="CAI9954089.1"/>
    <property type="molecule type" value="Genomic_DNA"/>
</dbReference>
<reference evidence="1" key="1">
    <citation type="submission" date="2023-06" db="EMBL/GenBank/DDBJ databases">
        <authorList>
            <person name="Kurt Z."/>
        </authorList>
    </citation>
    <scope>NUCLEOTIDE SEQUENCE</scope>
</reference>
<keyword evidence="3" id="KW-1185">Reference proteome</keyword>
<dbReference type="Gene3D" id="3.80.10.10">
    <property type="entry name" value="Ribonuclease Inhibitor"/>
    <property type="match status" value="1"/>
</dbReference>
<dbReference type="SUPFAM" id="SSF52058">
    <property type="entry name" value="L domain-like"/>
    <property type="match status" value="1"/>
</dbReference>
<evidence type="ECO:0000313" key="1">
    <source>
        <dbReference type="EMBL" id="CAI9954089.1"/>
    </source>
</evidence>
<comment type="caution">
    <text evidence="1">The sequence shown here is derived from an EMBL/GenBank/DDBJ whole genome shotgun (WGS) entry which is preliminary data.</text>
</comment>
<accession>A0AA86Q7W1</accession>
<name>A0AA86Q7W1_9EUKA</name>
<protein>
    <submittedName>
        <fullName evidence="1">Leucine-rich repeat domain superfamily</fullName>
    </submittedName>
    <submittedName>
        <fullName evidence="2">Leucine-rich_repeat domain superfamily</fullName>
    </submittedName>
</protein>
<evidence type="ECO:0000313" key="2">
    <source>
        <dbReference type="EMBL" id="CAL6036094.1"/>
    </source>
</evidence>
<dbReference type="AlphaFoldDB" id="A0AA86Q7W1"/>